<reference evidence="2 3" key="1">
    <citation type="submission" date="2019-12" db="EMBL/GenBank/DDBJ databases">
        <title>A genome sequence resource for the geographically widespread anthracnose pathogen Colletotrichum asianum.</title>
        <authorList>
            <person name="Meng Y."/>
        </authorList>
    </citation>
    <scope>NUCLEOTIDE SEQUENCE [LARGE SCALE GENOMIC DNA]</scope>
    <source>
        <strain evidence="2 3">ICMP 18580</strain>
    </source>
</reference>
<sequence>MMHMRPESTPPPAPGPGPGPGPRQLPTTTTLSTPPPRTGMYEYLPRTRCSLALVCTLLAP</sequence>
<keyword evidence="3" id="KW-1185">Reference proteome</keyword>
<dbReference type="Proteomes" id="UP000434172">
    <property type="component" value="Unassembled WGS sequence"/>
</dbReference>
<name>A0A8H3WI31_9PEZI</name>
<protein>
    <submittedName>
        <fullName evidence="2">Uncharacterized protein</fullName>
    </submittedName>
</protein>
<organism evidence="2 3">
    <name type="scientific">Colletotrichum asianum</name>
    <dbReference type="NCBI Taxonomy" id="702518"/>
    <lineage>
        <taxon>Eukaryota</taxon>
        <taxon>Fungi</taxon>
        <taxon>Dikarya</taxon>
        <taxon>Ascomycota</taxon>
        <taxon>Pezizomycotina</taxon>
        <taxon>Sordariomycetes</taxon>
        <taxon>Hypocreomycetidae</taxon>
        <taxon>Glomerellales</taxon>
        <taxon>Glomerellaceae</taxon>
        <taxon>Colletotrichum</taxon>
        <taxon>Colletotrichum gloeosporioides species complex</taxon>
    </lineage>
</organism>
<gene>
    <name evidence="2" type="ORF">GQ607_005553</name>
</gene>
<proteinExistence type="predicted"/>
<accession>A0A8H3WI31</accession>
<feature type="region of interest" description="Disordered" evidence="1">
    <location>
        <begin position="1"/>
        <end position="41"/>
    </location>
</feature>
<dbReference type="AlphaFoldDB" id="A0A8H3WI31"/>
<feature type="compositionally biased region" description="Pro residues" evidence="1">
    <location>
        <begin position="8"/>
        <end position="23"/>
    </location>
</feature>
<comment type="caution">
    <text evidence="2">The sequence shown here is derived from an EMBL/GenBank/DDBJ whole genome shotgun (WGS) entry which is preliminary data.</text>
</comment>
<evidence type="ECO:0000313" key="3">
    <source>
        <dbReference type="Proteomes" id="UP000434172"/>
    </source>
</evidence>
<evidence type="ECO:0000313" key="2">
    <source>
        <dbReference type="EMBL" id="KAF0327364.1"/>
    </source>
</evidence>
<dbReference type="EMBL" id="WOWK01000024">
    <property type="protein sequence ID" value="KAF0327364.1"/>
    <property type="molecule type" value="Genomic_DNA"/>
</dbReference>
<evidence type="ECO:0000256" key="1">
    <source>
        <dbReference type="SAM" id="MobiDB-lite"/>
    </source>
</evidence>